<dbReference type="GO" id="GO:0016740">
    <property type="term" value="F:transferase activity"/>
    <property type="evidence" value="ECO:0007669"/>
    <property type="project" value="UniProtKB-KW"/>
</dbReference>
<organism evidence="2 3">
    <name type="scientific">Pseudodesulfovibrio cashew</name>
    <dbReference type="NCBI Taxonomy" id="2678688"/>
    <lineage>
        <taxon>Bacteria</taxon>
        <taxon>Pseudomonadati</taxon>
        <taxon>Thermodesulfobacteriota</taxon>
        <taxon>Desulfovibrionia</taxon>
        <taxon>Desulfovibrionales</taxon>
        <taxon>Desulfovibrionaceae</taxon>
    </lineage>
</organism>
<dbReference type="Gene3D" id="3.90.550.10">
    <property type="entry name" value="Spore Coat Polysaccharide Biosynthesis Protein SpsA, Chain A"/>
    <property type="match status" value="1"/>
</dbReference>
<evidence type="ECO:0000313" key="3">
    <source>
        <dbReference type="Proteomes" id="UP000428328"/>
    </source>
</evidence>
<proteinExistence type="predicted"/>
<dbReference type="InterPro" id="IPR029044">
    <property type="entry name" value="Nucleotide-diphossugar_trans"/>
</dbReference>
<dbReference type="PANTHER" id="PTHR43179">
    <property type="entry name" value="RHAMNOSYLTRANSFERASE WBBL"/>
    <property type="match status" value="1"/>
</dbReference>
<dbReference type="Proteomes" id="UP000428328">
    <property type="component" value="Chromosome"/>
</dbReference>
<sequence length="566" mass="62398">MDRFDFPHTLAPCPGILPVFEERFNGWQLGMGLPGTLTAVRRGLLTLAKATPECRNVATSAALWAFQAHPLAPDTAFGVMETGAAKSSVPSLHRIAAKLAKLDRPDPVHKEDARAMTSLHDLLRQENPALILLQLKQLLEDGTKILAWLDYCWQDLLFYGKPAIPRAALDTIPWETTLPELGPRMEADWAFHCLPPEDALPYVERLDPNLWGLWRAYAAGELLLRMGRTGQAKGVFANLWKAIPWHVNLTLKLHSLFQPVSLADETHAEDAAVLLYSWNKADLLERTLDSLAQSRIGGARIYALDNGSTDRTPEVLDQALERFGGERLHVETLPVNVGAPAARNWLLALPGVRESKWAAFLDDDVILPEDWLLHLLGAAATREDAGAVGCRITAAAPPYGLQSADYNLIPGPPPATEPGHLPNRVPVFDNCAGTTDDGMFTYTRTCLSVSGCCHLVNLRAVEKVGGFDLRYTPSQFDDLDRDLRSALAGMPALYAGGLAVRHIQHSSLAKSQTTKQIGHVMGNKFKLDTKYSDEELIRLGEQNKRLLWQDLREKHGFLVDRLGLGA</sequence>
<name>A0A6I6JC76_9BACT</name>
<dbReference type="RefSeq" id="WP_158945815.1">
    <property type="nucleotide sequence ID" value="NZ_CP046400.1"/>
</dbReference>
<dbReference type="EMBL" id="CP046400">
    <property type="protein sequence ID" value="QGY38729.1"/>
    <property type="molecule type" value="Genomic_DNA"/>
</dbReference>
<dbReference type="InterPro" id="IPR001173">
    <property type="entry name" value="Glyco_trans_2-like"/>
</dbReference>
<feature type="domain" description="Glycosyltransferase 2-like" evidence="1">
    <location>
        <begin position="277"/>
        <end position="396"/>
    </location>
</feature>
<protein>
    <submittedName>
        <fullName evidence="2">Glycosyltransferase</fullName>
    </submittedName>
</protein>
<gene>
    <name evidence="2" type="ORF">GM415_00760</name>
</gene>
<dbReference type="SUPFAM" id="SSF53448">
    <property type="entry name" value="Nucleotide-diphospho-sugar transferases"/>
    <property type="match status" value="1"/>
</dbReference>
<accession>A0A6I6JC76</accession>
<dbReference type="KEGG" id="psel:GM415_00760"/>
<evidence type="ECO:0000313" key="2">
    <source>
        <dbReference type="EMBL" id="QGY38729.1"/>
    </source>
</evidence>
<dbReference type="PANTHER" id="PTHR43179:SF7">
    <property type="entry name" value="RHAMNOSYLTRANSFERASE WBBL"/>
    <property type="match status" value="1"/>
</dbReference>
<reference evidence="2 3" key="1">
    <citation type="submission" date="2019-11" db="EMBL/GenBank/DDBJ databases">
        <authorList>
            <person name="Zheng R.K."/>
            <person name="Sun C.M."/>
        </authorList>
    </citation>
    <scope>NUCLEOTIDE SEQUENCE [LARGE SCALE GENOMIC DNA]</scope>
    <source>
        <strain evidence="2 3">SRB007</strain>
    </source>
</reference>
<dbReference type="Pfam" id="PF00535">
    <property type="entry name" value="Glycos_transf_2"/>
    <property type="match status" value="1"/>
</dbReference>
<evidence type="ECO:0000259" key="1">
    <source>
        <dbReference type="Pfam" id="PF00535"/>
    </source>
</evidence>
<dbReference type="AlphaFoldDB" id="A0A6I6JC76"/>
<keyword evidence="2" id="KW-0808">Transferase</keyword>
<keyword evidence="3" id="KW-1185">Reference proteome</keyword>